<evidence type="ECO:0000256" key="9">
    <source>
        <dbReference type="RuleBase" id="RU362091"/>
    </source>
</evidence>
<dbReference type="InterPro" id="IPR050277">
    <property type="entry name" value="Sodium:Solute_Symporter"/>
</dbReference>
<comment type="subcellular location">
    <subcellularLocation>
        <location evidence="1">Cell membrane</location>
        <topology evidence="1">Multi-pass membrane protein</topology>
    </subcellularLocation>
</comment>
<dbReference type="Pfam" id="PF00474">
    <property type="entry name" value="SSF"/>
    <property type="match status" value="1"/>
</dbReference>
<dbReference type="KEGG" id="vil:CFK37_10185"/>
<dbReference type="PROSITE" id="PS50283">
    <property type="entry name" value="NA_SOLUT_SYMP_3"/>
    <property type="match status" value="1"/>
</dbReference>
<keyword evidence="6" id="KW-0769">Symport</keyword>
<reference evidence="11 12" key="1">
    <citation type="submission" date="2017-07" db="EMBL/GenBank/DDBJ databases">
        <title>Virgibacillus sp. LM2416.</title>
        <authorList>
            <person name="Tak E.J."/>
            <person name="Bae J.-W."/>
        </authorList>
    </citation>
    <scope>NUCLEOTIDE SEQUENCE [LARGE SCALE GENOMIC DNA]</scope>
    <source>
        <strain evidence="11 12">LM2416</strain>
    </source>
</reference>
<sequence length="514" mass="55830">MNLTYFLFFLCIIVCTLIITYWAAKQSKTTNQFYIASGSLSGIQNGMAIAGDYISAASFLGIVGSIAINGYDGFSYAIGFLVSYLIVLFFIAEPVHHLGKFSLGDVVCSRFPGDKMRLLMASGAFIISILYMIPQLVAAGLLIRLLLDINYSTSVLIIGSLMTVYVVFGGMYATSWVQIVKTVVLLSGTFLLSLIVFSRFDFNLSELLAQVKTGTPLGENIFLPGNLFSNPLETLSLHLALILGTAGLPHILIRFLTVRNTKEVRKSLLTASWIIGAFYIITLILGLGAIALIGFKELVTVDPTGNLAAPLLAEELGGDFLMAFIAAISFTTIVAVVAGLVISATTAFSHDIYFHILKRGRTTEKRQLRAAQWTAFAVGLISTLFALGLKNINVTSLVSLTFIVAASSNLPVLLFTIYWKRFNQTGAIIGMVCGLTASLTSLLLGPHIMNPVSGWIQRDPLFPLYNPGIIAIPIGFLGAFLGSIFSRESSESEVEFRQFYIKAQTGIDTRRKNP</sequence>
<keyword evidence="5 10" id="KW-0812">Transmembrane</keyword>
<evidence type="ECO:0000313" key="12">
    <source>
        <dbReference type="Proteomes" id="UP000198312"/>
    </source>
</evidence>
<evidence type="ECO:0000256" key="4">
    <source>
        <dbReference type="ARBA" id="ARBA00022475"/>
    </source>
</evidence>
<keyword evidence="8 10" id="KW-0472">Membrane</keyword>
<gene>
    <name evidence="11" type="ORF">CFK37_10185</name>
</gene>
<feature type="transmembrane region" description="Helical" evidence="10">
    <location>
        <begin position="74"/>
        <end position="92"/>
    </location>
</feature>
<feature type="transmembrane region" description="Helical" evidence="10">
    <location>
        <begin position="268"/>
        <end position="295"/>
    </location>
</feature>
<evidence type="ECO:0000256" key="7">
    <source>
        <dbReference type="ARBA" id="ARBA00022989"/>
    </source>
</evidence>
<feature type="transmembrane region" description="Helical" evidence="10">
    <location>
        <begin position="118"/>
        <end position="143"/>
    </location>
</feature>
<dbReference type="OrthoDB" id="9814523at2"/>
<proteinExistence type="inferred from homology"/>
<keyword evidence="4" id="KW-1003">Cell membrane</keyword>
<evidence type="ECO:0000256" key="6">
    <source>
        <dbReference type="ARBA" id="ARBA00022847"/>
    </source>
</evidence>
<evidence type="ECO:0000256" key="2">
    <source>
        <dbReference type="ARBA" id="ARBA00006434"/>
    </source>
</evidence>
<keyword evidence="3" id="KW-0813">Transport</keyword>
<dbReference type="GO" id="GO:0015293">
    <property type="term" value="F:symporter activity"/>
    <property type="evidence" value="ECO:0007669"/>
    <property type="project" value="UniProtKB-KW"/>
</dbReference>
<keyword evidence="12" id="KW-1185">Reference proteome</keyword>
<dbReference type="InterPro" id="IPR038377">
    <property type="entry name" value="Na/Glc_symporter_sf"/>
</dbReference>
<feature type="transmembrane region" description="Helical" evidence="10">
    <location>
        <begin position="149"/>
        <end position="168"/>
    </location>
</feature>
<accession>A0A220U2X8</accession>
<dbReference type="CDD" id="cd11480">
    <property type="entry name" value="SLC5sbd_u4"/>
    <property type="match status" value="1"/>
</dbReference>
<feature type="transmembrane region" description="Helical" evidence="10">
    <location>
        <begin position="395"/>
        <end position="419"/>
    </location>
</feature>
<dbReference type="GO" id="GO:0015123">
    <property type="term" value="F:acetate transmembrane transporter activity"/>
    <property type="evidence" value="ECO:0007669"/>
    <property type="project" value="TreeGrafter"/>
</dbReference>
<dbReference type="Proteomes" id="UP000198312">
    <property type="component" value="Chromosome"/>
</dbReference>
<evidence type="ECO:0000256" key="5">
    <source>
        <dbReference type="ARBA" id="ARBA00022692"/>
    </source>
</evidence>
<name>A0A220U2X8_9BACI</name>
<feature type="transmembrane region" description="Helical" evidence="10">
    <location>
        <begin position="235"/>
        <end position="256"/>
    </location>
</feature>
<feature type="transmembrane region" description="Helical" evidence="10">
    <location>
        <begin position="426"/>
        <end position="444"/>
    </location>
</feature>
<feature type="transmembrane region" description="Helical" evidence="10">
    <location>
        <begin position="370"/>
        <end position="389"/>
    </location>
</feature>
<evidence type="ECO:0000256" key="10">
    <source>
        <dbReference type="SAM" id="Phobius"/>
    </source>
</evidence>
<keyword evidence="7 10" id="KW-1133">Transmembrane helix</keyword>
<dbReference type="PANTHER" id="PTHR48086">
    <property type="entry name" value="SODIUM/PROLINE SYMPORTER-RELATED"/>
    <property type="match status" value="1"/>
</dbReference>
<dbReference type="EMBL" id="CP022315">
    <property type="protein sequence ID" value="ASK62489.1"/>
    <property type="molecule type" value="Genomic_DNA"/>
</dbReference>
<evidence type="ECO:0000313" key="11">
    <source>
        <dbReference type="EMBL" id="ASK62489.1"/>
    </source>
</evidence>
<dbReference type="AlphaFoldDB" id="A0A220U2X8"/>
<dbReference type="Gene3D" id="1.20.1730.10">
    <property type="entry name" value="Sodium/glucose cotransporter"/>
    <property type="match status" value="1"/>
</dbReference>
<dbReference type="GO" id="GO:0006847">
    <property type="term" value="P:plasma membrane acetate transport"/>
    <property type="evidence" value="ECO:0007669"/>
    <property type="project" value="TreeGrafter"/>
</dbReference>
<feature type="transmembrane region" description="Helical" evidence="10">
    <location>
        <begin position="320"/>
        <end position="349"/>
    </location>
</feature>
<feature type="transmembrane region" description="Helical" evidence="10">
    <location>
        <begin position="464"/>
        <end position="485"/>
    </location>
</feature>
<protein>
    <submittedName>
        <fullName evidence="11">Cation acetate symporter</fullName>
    </submittedName>
</protein>
<feature type="transmembrane region" description="Helical" evidence="10">
    <location>
        <begin position="6"/>
        <end position="24"/>
    </location>
</feature>
<evidence type="ECO:0000256" key="3">
    <source>
        <dbReference type="ARBA" id="ARBA00022448"/>
    </source>
</evidence>
<dbReference type="PANTHER" id="PTHR48086:SF6">
    <property type="entry name" value="CATION_ACETATE SYMPORTER ACTP"/>
    <property type="match status" value="1"/>
</dbReference>
<evidence type="ECO:0000256" key="8">
    <source>
        <dbReference type="ARBA" id="ARBA00023136"/>
    </source>
</evidence>
<comment type="similarity">
    <text evidence="2 9">Belongs to the sodium:solute symporter (SSF) (TC 2.A.21) family.</text>
</comment>
<feature type="transmembrane region" description="Helical" evidence="10">
    <location>
        <begin position="45"/>
        <end position="68"/>
    </location>
</feature>
<evidence type="ECO:0000256" key="1">
    <source>
        <dbReference type="ARBA" id="ARBA00004651"/>
    </source>
</evidence>
<dbReference type="InterPro" id="IPR001734">
    <property type="entry name" value="Na/solute_symporter"/>
</dbReference>
<dbReference type="GO" id="GO:0005886">
    <property type="term" value="C:plasma membrane"/>
    <property type="evidence" value="ECO:0007669"/>
    <property type="project" value="UniProtKB-SubCell"/>
</dbReference>
<dbReference type="RefSeq" id="WP_089061749.1">
    <property type="nucleotide sequence ID" value="NZ_CP022315.1"/>
</dbReference>
<dbReference type="NCBIfam" id="TIGR00813">
    <property type="entry name" value="sss"/>
    <property type="match status" value="1"/>
</dbReference>
<organism evidence="11 12">
    <name type="scientific">Virgibacillus phasianinus</name>
    <dbReference type="NCBI Taxonomy" id="2017483"/>
    <lineage>
        <taxon>Bacteria</taxon>
        <taxon>Bacillati</taxon>
        <taxon>Bacillota</taxon>
        <taxon>Bacilli</taxon>
        <taxon>Bacillales</taxon>
        <taxon>Bacillaceae</taxon>
        <taxon>Virgibacillus</taxon>
    </lineage>
</organism>